<sequence length="170" mass="19573">MALEIRRIEERDRSDLLRLWHLGWHDAHAGIVPTDILKFRTPEHFAIWLSRSTERFYVACDTSLLGFVSMKDTELVKLYVAGKARGTDVARSLLRHAEKILGDQGVTVAHLFCTAGNLRAQRFYAREGWRLVETFEDNLWVPPDVALQYPVPTHRYEKSLPEKARDGGKD</sequence>
<protein>
    <submittedName>
        <fullName evidence="4">GNAT family N-acetyltransferase</fullName>
    </submittedName>
</protein>
<name>A0ABU0YUC8_9PROT</name>
<gene>
    <name evidence="4" type="ORF">Q8A70_26745</name>
</gene>
<dbReference type="InterPro" id="IPR000182">
    <property type="entry name" value="GNAT_dom"/>
</dbReference>
<dbReference type="InterPro" id="IPR016181">
    <property type="entry name" value="Acyl_CoA_acyltransferase"/>
</dbReference>
<keyword evidence="2" id="KW-0012">Acyltransferase</keyword>
<accession>A0ABU0YUC8</accession>
<proteinExistence type="predicted"/>
<comment type="caution">
    <text evidence="4">The sequence shown here is derived from an EMBL/GenBank/DDBJ whole genome shotgun (WGS) entry which is preliminary data.</text>
</comment>
<dbReference type="EMBL" id="JAUYVI010000010">
    <property type="protein sequence ID" value="MDQ7251312.1"/>
    <property type="molecule type" value="Genomic_DNA"/>
</dbReference>
<dbReference type="CDD" id="cd04301">
    <property type="entry name" value="NAT_SF"/>
    <property type="match status" value="1"/>
</dbReference>
<dbReference type="PANTHER" id="PTHR43877:SF2">
    <property type="entry name" value="AMINOALKYLPHOSPHONATE N-ACETYLTRANSFERASE-RELATED"/>
    <property type="match status" value="1"/>
</dbReference>
<evidence type="ECO:0000256" key="1">
    <source>
        <dbReference type="ARBA" id="ARBA00022679"/>
    </source>
</evidence>
<keyword evidence="5" id="KW-1185">Reference proteome</keyword>
<dbReference type="RefSeq" id="WP_379961560.1">
    <property type="nucleotide sequence ID" value="NZ_JAUYVI010000010.1"/>
</dbReference>
<evidence type="ECO:0000259" key="3">
    <source>
        <dbReference type="PROSITE" id="PS51186"/>
    </source>
</evidence>
<dbReference type="PANTHER" id="PTHR43877">
    <property type="entry name" value="AMINOALKYLPHOSPHONATE N-ACETYLTRANSFERASE-RELATED-RELATED"/>
    <property type="match status" value="1"/>
</dbReference>
<reference evidence="5" key="1">
    <citation type="submission" date="2023-08" db="EMBL/GenBank/DDBJ databases">
        <title>Rhodospirillaceae gen. nov., a novel taxon isolated from the Yangtze River Yuezi River estuary sludge.</title>
        <authorList>
            <person name="Ruan L."/>
        </authorList>
    </citation>
    <scope>NUCLEOTIDE SEQUENCE [LARGE SCALE GENOMIC DNA]</scope>
    <source>
        <strain evidence="5">R-7</strain>
    </source>
</reference>
<dbReference type="Pfam" id="PF00583">
    <property type="entry name" value="Acetyltransf_1"/>
    <property type="match status" value="1"/>
</dbReference>
<dbReference type="SUPFAM" id="SSF55729">
    <property type="entry name" value="Acyl-CoA N-acyltransferases (Nat)"/>
    <property type="match status" value="1"/>
</dbReference>
<dbReference type="Proteomes" id="UP001230156">
    <property type="component" value="Unassembled WGS sequence"/>
</dbReference>
<dbReference type="PROSITE" id="PS51186">
    <property type="entry name" value="GNAT"/>
    <property type="match status" value="1"/>
</dbReference>
<dbReference type="InterPro" id="IPR050832">
    <property type="entry name" value="Bact_Acetyltransf"/>
</dbReference>
<feature type="domain" description="N-acetyltransferase" evidence="3">
    <location>
        <begin position="3"/>
        <end position="152"/>
    </location>
</feature>
<organism evidence="4 5">
    <name type="scientific">Dongia sedimenti</name>
    <dbReference type="NCBI Taxonomy" id="3064282"/>
    <lineage>
        <taxon>Bacteria</taxon>
        <taxon>Pseudomonadati</taxon>
        <taxon>Pseudomonadota</taxon>
        <taxon>Alphaproteobacteria</taxon>
        <taxon>Rhodospirillales</taxon>
        <taxon>Dongiaceae</taxon>
        <taxon>Dongia</taxon>
    </lineage>
</organism>
<dbReference type="Gene3D" id="3.40.630.30">
    <property type="match status" value="1"/>
</dbReference>
<evidence type="ECO:0000313" key="5">
    <source>
        <dbReference type="Proteomes" id="UP001230156"/>
    </source>
</evidence>
<evidence type="ECO:0000313" key="4">
    <source>
        <dbReference type="EMBL" id="MDQ7251312.1"/>
    </source>
</evidence>
<keyword evidence="1" id="KW-0808">Transferase</keyword>
<evidence type="ECO:0000256" key="2">
    <source>
        <dbReference type="ARBA" id="ARBA00023315"/>
    </source>
</evidence>